<sequence>MFYQSPLFYIILSIILIVISALIFSSAILLTRHYFQKDKKKFKLLQTKDLISDTEVNTIQETNKEIEIRPSIIDDKIPIIYKPIRFGRLNNLETKVDFYTLNEKLSKKIIHEIPKNEWLTPKRQQSSEFYYLDKTRELSIPQLSTSASTRSSYSIALSREQKKMLKNFLRNNSFRDLDSICKSDYTNFIKIGKLKDSQRHRDNSKSVVLFYNANQSNLIYTIDCAKDNENHIFDVEFKK</sequence>
<organism evidence="2 3">
    <name type="scientific">Brachionus calyciflorus</name>
    <dbReference type="NCBI Taxonomy" id="104777"/>
    <lineage>
        <taxon>Eukaryota</taxon>
        <taxon>Metazoa</taxon>
        <taxon>Spiralia</taxon>
        <taxon>Gnathifera</taxon>
        <taxon>Rotifera</taxon>
        <taxon>Eurotatoria</taxon>
        <taxon>Monogononta</taxon>
        <taxon>Pseudotrocha</taxon>
        <taxon>Ploima</taxon>
        <taxon>Brachionidae</taxon>
        <taxon>Brachionus</taxon>
    </lineage>
</organism>
<protein>
    <submittedName>
        <fullName evidence="2">Uncharacterized protein</fullName>
    </submittedName>
</protein>
<keyword evidence="3" id="KW-1185">Reference proteome</keyword>
<proteinExistence type="predicted"/>
<feature type="transmembrane region" description="Helical" evidence="1">
    <location>
        <begin position="6"/>
        <end position="31"/>
    </location>
</feature>
<name>A0A814GT62_9BILA</name>
<keyword evidence="1" id="KW-1133">Transmembrane helix</keyword>
<evidence type="ECO:0000313" key="3">
    <source>
        <dbReference type="Proteomes" id="UP000663879"/>
    </source>
</evidence>
<gene>
    <name evidence="2" type="ORF">OXX778_LOCUS16375</name>
</gene>
<dbReference type="EMBL" id="CAJNOC010003855">
    <property type="protein sequence ID" value="CAF1000409.1"/>
    <property type="molecule type" value="Genomic_DNA"/>
</dbReference>
<accession>A0A814GT62</accession>
<dbReference type="Proteomes" id="UP000663879">
    <property type="component" value="Unassembled WGS sequence"/>
</dbReference>
<keyword evidence="1" id="KW-0812">Transmembrane</keyword>
<keyword evidence="1" id="KW-0472">Membrane</keyword>
<evidence type="ECO:0000313" key="2">
    <source>
        <dbReference type="EMBL" id="CAF1000409.1"/>
    </source>
</evidence>
<dbReference type="AlphaFoldDB" id="A0A814GT62"/>
<comment type="caution">
    <text evidence="2">The sequence shown here is derived from an EMBL/GenBank/DDBJ whole genome shotgun (WGS) entry which is preliminary data.</text>
</comment>
<evidence type="ECO:0000256" key="1">
    <source>
        <dbReference type="SAM" id="Phobius"/>
    </source>
</evidence>
<reference evidence="2" key="1">
    <citation type="submission" date="2021-02" db="EMBL/GenBank/DDBJ databases">
        <authorList>
            <person name="Nowell W R."/>
        </authorList>
    </citation>
    <scope>NUCLEOTIDE SEQUENCE</scope>
    <source>
        <strain evidence="2">Ploen Becks lab</strain>
    </source>
</reference>